<dbReference type="Proteomes" id="UP000586918">
    <property type="component" value="Unassembled WGS sequence"/>
</dbReference>
<keyword evidence="2" id="KW-1185">Reference proteome</keyword>
<evidence type="ECO:0000313" key="2">
    <source>
        <dbReference type="Proteomes" id="UP000586918"/>
    </source>
</evidence>
<evidence type="ECO:0000313" key="1">
    <source>
        <dbReference type="EMBL" id="NMH92076.1"/>
    </source>
</evidence>
<accession>A0A848DHN3</accession>
<proteinExistence type="predicted"/>
<comment type="caution">
    <text evidence="1">The sequence shown here is derived from an EMBL/GenBank/DDBJ whole genome shotgun (WGS) entry which is preliminary data.</text>
</comment>
<protein>
    <submittedName>
        <fullName evidence="1">Uncharacterized protein</fullName>
    </submittedName>
</protein>
<reference evidence="1 2" key="1">
    <citation type="submission" date="2020-04" db="EMBL/GenBank/DDBJ databases">
        <authorList>
            <person name="Klaysubun C."/>
            <person name="Duangmal K."/>
            <person name="Lipun K."/>
        </authorList>
    </citation>
    <scope>NUCLEOTIDE SEQUENCE [LARGE SCALE GENOMIC DNA]</scope>
    <source>
        <strain evidence="1 2">DSM 45300</strain>
    </source>
</reference>
<dbReference type="AlphaFoldDB" id="A0A848DHN3"/>
<name>A0A848DHN3_9PSEU</name>
<organism evidence="1 2">
    <name type="scientific">Pseudonocardia bannensis</name>
    <dbReference type="NCBI Taxonomy" id="630973"/>
    <lineage>
        <taxon>Bacteria</taxon>
        <taxon>Bacillati</taxon>
        <taxon>Actinomycetota</taxon>
        <taxon>Actinomycetes</taxon>
        <taxon>Pseudonocardiales</taxon>
        <taxon>Pseudonocardiaceae</taxon>
        <taxon>Pseudonocardia</taxon>
    </lineage>
</organism>
<dbReference type="EMBL" id="JAAXKZ010000031">
    <property type="protein sequence ID" value="NMH92076.1"/>
    <property type="molecule type" value="Genomic_DNA"/>
</dbReference>
<gene>
    <name evidence="1" type="ORF">HF519_10950</name>
</gene>
<dbReference type="RefSeq" id="WP_169412782.1">
    <property type="nucleotide sequence ID" value="NZ_JAAXKZ010000031.1"/>
</dbReference>
<sequence>MSITGTVIGIPKGIRRSIAGSTTDMPVTLLGATVVTFPTGAIPPPAGRWTAAAPAP</sequence>